<name>A0ABP1ABT3_9BRYO</name>
<evidence type="ECO:0000313" key="3">
    <source>
        <dbReference type="Proteomes" id="UP001497522"/>
    </source>
</evidence>
<dbReference type="EMBL" id="OZ023711">
    <property type="protein sequence ID" value="CAK9859949.1"/>
    <property type="molecule type" value="Genomic_DNA"/>
</dbReference>
<keyword evidence="3" id="KW-1185">Reference proteome</keyword>
<sequence>MAGTGGGGSRSRGGDNNEERLRKMVADHLRASELFAIDTRTPEGLASLTAILGQALQAGLTAREAQKEEEARKAAEAKAIKKKRKRNERATTRALSPRTLEKKRRKDEKDAIRKEKLDLKKEEERKKLPLITLAEEGIPTELAYTGAKSTIRHIVSTNFARGIEWGTLSKAEQKRIINQLKEIIEQLAKAKKARELGRSNRDLKALELKLAECQLVVDEVGDPPLKFLKAAERMKLVPPTTHRLGQGGIPSLKATFRYKRKITAAEMTMGHEHGKEHLFEHVDALLVSGFGWDSISVYVDIVFI</sequence>
<gene>
    <name evidence="2" type="ORF">CSSPJE1EN2_LOCUS2944</name>
</gene>
<feature type="region of interest" description="Disordered" evidence="1">
    <location>
        <begin position="59"/>
        <end position="110"/>
    </location>
</feature>
<evidence type="ECO:0000256" key="1">
    <source>
        <dbReference type="SAM" id="MobiDB-lite"/>
    </source>
</evidence>
<proteinExistence type="predicted"/>
<evidence type="ECO:0000313" key="2">
    <source>
        <dbReference type="EMBL" id="CAK9859949.1"/>
    </source>
</evidence>
<reference evidence="2" key="1">
    <citation type="submission" date="2024-03" db="EMBL/GenBank/DDBJ databases">
        <authorList>
            <consortium name="ELIXIR-Norway"/>
            <consortium name="Elixir Norway"/>
        </authorList>
    </citation>
    <scope>NUCLEOTIDE SEQUENCE</scope>
</reference>
<organism evidence="2 3">
    <name type="scientific">Sphagnum jensenii</name>
    <dbReference type="NCBI Taxonomy" id="128206"/>
    <lineage>
        <taxon>Eukaryota</taxon>
        <taxon>Viridiplantae</taxon>
        <taxon>Streptophyta</taxon>
        <taxon>Embryophyta</taxon>
        <taxon>Bryophyta</taxon>
        <taxon>Sphagnophytina</taxon>
        <taxon>Sphagnopsida</taxon>
        <taxon>Sphagnales</taxon>
        <taxon>Sphagnaceae</taxon>
        <taxon>Sphagnum</taxon>
    </lineage>
</organism>
<feature type="compositionally biased region" description="Basic and acidic residues" evidence="1">
    <location>
        <begin position="64"/>
        <end position="79"/>
    </location>
</feature>
<accession>A0ABP1ABT3</accession>
<feature type="compositionally biased region" description="Basic and acidic residues" evidence="1">
    <location>
        <begin position="12"/>
        <end position="22"/>
    </location>
</feature>
<protein>
    <submittedName>
        <fullName evidence="2">Uncharacterized protein</fullName>
    </submittedName>
</protein>
<dbReference type="Proteomes" id="UP001497522">
    <property type="component" value="Chromosome 10"/>
</dbReference>
<feature type="compositionally biased region" description="Gly residues" evidence="1">
    <location>
        <begin position="1"/>
        <end position="11"/>
    </location>
</feature>
<feature type="region of interest" description="Disordered" evidence="1">
    <location>
        <begin position="1"/>
        <end position="22"/>
    </location>
</feature>